<dbReference type="EMBL" id="BPLR01009979">
    <property type="protein sequence ID" value="GIY35928.1"/>
    <property type="molecule type" value="Genomic_DNA"/>
</dbReference>
<feature type="domain" description="Ubiquinol-cytochrome c chaperone" evidence="2">
    <location>
        <begin position="1"/>
        <end position="99"/>
    </location>
</feature>
<comment type="caution">
    <text evidence="3">The sequence shown here is derived from an EMBL/GenBank/DDBJ whole genome shotgun (WGS) entry which is preliminary data.</text>
</comment>
<organism evidence="3 4">
    <name type="scientific">Caerostris extrusa</name>
    <name type="common">Bark spider</name>
    <name type="synonym">Caerostris bankana</name>
    <dbReference type="NCBI Taxonomy" id="172846"/>
    <lineage>
        <taxon>Eukaryota</taxon>
        <taxon>Metazoa</taxon>
        <taxon>Ecdysozoa</taxon>
        <taxon>Arthropoda</taxon>
        <taxon>Chelicerata</taxon>
        <taxon>Arachnida</taxon>
        <taxon>Araneae</taxon>
        <taxon>Araneomorphae</taxon>
        <taxon>Entelegynae</taxon>
        <taxon>Araneoidea</taxon>
        <taxon>Araneidae</taxon>
        <taxon>Caerostris</taxon>
    </lineage>
</organism>
<dbReference type="InterPro" id="IPR007129">
    <property type="entry name" value="Ubiqinol_cyt_c_chaperone_CPB3"/>
</dbReference>
<comment type="similarity">
    <text evidence="1">Belongs to the CBP3 family.</text>
</comment>
<accession>A0AAV4SWG1</accession>
<sequence>MWTDVELRLQQLKEIRRSARKKYLKEIDDQFVAALISYDESKLKTGLLCDDTVLAAAAWRTLYGFRPVDPRLLEAIVSYIRMQVDHLDSLNTEDIMHRGSVTFLPIKSIIHHIPSE</sequence>
<reference evidence="3 4" key="1">
    <citation type="submission" date="2021-06" db="EMBL/GenBank/DDBJ databases">
        <title>Caerostris extrusa draft genome.</title>
        <authorList>
            <person name="Kono N."/>
            <person name="Arakawa K."/>
        </authorList>
    </citation>
    <scope>NUCLEOTIDE SEQUENCE [LARGE SCALE GENOMIC DNA]</scope>
</reference>
<dbReference type="GO" id="GO:0005739">
    <property type="term" value="C:mitochondrion"/>
    <property type="evidence" value="ECO:0007669"/>
    <property type="project" value="TreeGrafter"/>
</dbReference>
<dbReference type="PANTHER" id="PTHR12184">
    <property type="entry name" value="UBIQUINOL-CYTOCHROME C REDUCTASE COMPLEX ASSEMBLY FACTOR 1 FAMILY MEMBER"/>
    <property type="match status" value="1"/>
</dbReference>
<dbReference type="Proteomes" id="UP001054945">
    <property type="component" value="Unassembled WGS sequence"/>
</dbReference>
<dbReference type="PANTHER" id="PTHR12184:SF1">
    <property type="entry name" value="UBIQUINOL-CYTOCHROME-C REDUCTASE COMPLEX ASSEMBLY FACTOR 1"/>
    <property type="match status" value="1"/>
</dbReference>
<proteinExistence type="inferred from homology"/>
<evidence type="ECO:0000256" key="1">
    <source>
        <dbReference type="ARBA" id="ARBA00006407"/>
    </source>
</evidence>
<name>A0AAV4SWG1_CAEEX</name>
<gene>
    <name evidence="3" type="primary">Uqcc1_6</name>
    <name evidence="3" type="ORF">CEXT_652622</name>
</gene>
<dbReference type="Pfam" id="PF03981">
    <property type="entry name" value="Ubiq_cyt_C_chap"/>
    <property type="match status" value="1"/>
</dbReference>
<keyword evidence="4" id="KW-1185">Reference proteome</keyword>
<dbReference type="GO" id="GO:0034551">
    <property type="term" value="P:mitochondrial respiratory chain complex III assembly"/>
    <property type="evidence" value="ECO:0007669"/>
    <property type="project" value="TreeGrafter"/>
</dbReference>
<evidence type="ECO:0000313" key="4">
    <source>
        <dbReference type="Proteomes" id="UP001054945"/>
    </source>
</evidence>
<dbReference type="InterPro" id="IPR021150">
    <property type="entry name" value="Ubiq_cyt_c_chap"/>
</dbReference>
<dbReference type="AlphaFoldDB" id="A0AAV4SWG1"/>
<evidence type="ECO:0000259" key="2">
    <source>
        <dbReference type="Pfam" id="PF03981"/>
    </source>
</evidence>
<protein>
    <submittedName>
        <fullName evidence="3">Ubiquinol-cytochrome-c reductase complex assembly factor 1</fullName>
    </submittedName>
</protein>
<evidence type="ECO:0000313" key="3">
    <source>
        <dbReference type="EMBL" id="GIY35928.1"/>
    </source>
</evidence>